<evidence type="ECO:0000313" key="3">
    <source>
        <dbReference type="Proteomes" id="UP001321486"/>
    </source>
</evidence>
<sequence>MFPGSAIVLLVLGVTLVGESLNDLADPRLRTRRRARRRKSVASATNTATLEEAGA</sequence>
<name>A0ABM8GR07_9MICO</name>
<proteinExistence type="predicted"/>
<evidence type="ECO:0000256" key="1">
    <source>
        <dbReference type="SAM" id="MobiDB-lite"/>
    </source>
</evidence>
<dbReference type="Proteomes" id="UP001321486">
    <property type="component" value="Chromosome"/>
</dbReference>
<evidence type="ECO:0000313" key="2">
    <source>
        <dbReference type="EMBL" id="BDZ50892.1"/>
    </source>
</evidence>
<organism evidence="2 3">
    <name type="scientific">Frondihabitans sucicola</name>
    <dbReference type="NCBI Taxonomy" id="1268041"/>
    <lineage>
        <taxon>Bacteria</taxon>
        <taxon>Bacillati</taxon>
        <taxon>Actinomycetota</taxon>
        <taxon>Actinomycetes</taxon>
        <taxon>Micrococcales</taxon>
        <taxon>Microbacteriaceae</taxon>
        <taxon>Frondihabitans</taxon>
    </lineage>
</organism>
<protein>
    <recommendedName>
        <fullName evidence="4">ABC transporter permease</fullName>
    </recommendedName>
</protein>
<reference evidence="3" key="1">
    <citation type="journal article" date="2019" name="Int. J. Syst. Evol. Microbiol.">
        <title>The Global Catalogue of Microorganisms (GCM) 10K type strain sequencing project: providing services to taxonomists for standard genome sequencing and annotation.</title>
        <authorList>
            <consortium name="The Broad Institute Genomics Platform"/>
            <consortium name="The Broad Institute Genome Sequencing Center for Infectious Disease"/>
            <person name="Wu L."/>
            <person name="Ma J."/>
        </authorList>
    </citation>
    <scope>NUCLEOTIDE SEQUENCE [LARGE SCALE GENOMIC DNA]</scope>
    <source>
        <strain evidence="3">NBRC 108728</strain>
    </source>
</reference>
<keyword evidence="3" id="KW-1185">Reference proteome</keyword>
<accession>A0ABM8GR07</accession>
<gene>
    <name evidence="2" type="ORF">GCM10025867_31330</name>
</gene>
<evidence type="ECO:0008006" key="4">
    <source>
        <dbReference type="Google" id="ProtNLM"/>
    </source>
</evidence>
<feature type="region of interest" description="Disordered" evidence="1">
    <location>
        <begin position="32"/>
        <end position="55"/>
    </location>
</feature>
<dbReference type="EMBL" id="AP027732">
    <property type="protein sequence ID" value="BDZ50892.1"/>
    <property type="molecule type" value="Genomic_DNA"/>
</dbReference>